<dbReference type="PANTHER" id="PTHR33477">
    <property type="entry name" value="P-LOOP NTPASE DOMAIN-CONTAINING PROTEIN LPA1 HOMOLOG 1"/>
    <property type="match status" value="1"/>
</dbReference>
<dbReference type="STRING" id="649638.Trad_0850"/>
<organism evidence="2 3">
    <name type="scientific">Truepera radiovictrix (strain DSM 17093 / CIP 108686 / LMG 22925 / RQ-24)</name>
    <dbReference type="NCBI Taxonomy" id="649638"/>
    <lineage>
        <taxon>Bacteria</taxon>
        <taxon>Thermotogati</taxon>
        <taxon>Deinococcota</taxon>
        <taxon>Deinococci</taxon>
        <taxon>Trueperales</taxon>
        <taxon>Trueperaceae</taxon>
        <taxon>Truepera</taxon>
    </lineage>
</organism>
<evidence type="ECO:0000313" key="3">
    <source>
        <dbReference type="Proteomes" id="UP000000379"/>
    </source>
</evidence>
<evidence type="ECO:0000256" key="1">
    <source>
        <dbReference type="SAM" id="MobiDB-lite"/>
    </source>
</evidence>
<dbReference type="SUPFAM" id="SSF52540">
    <property type="entry name" value="P-loop containing nucleoside triphosphate hydrolases"/>
    <property type="match status" value="1"/>
</dbReference>
<name>D7CU86_TRURR</name>
<dbReference type="AlphaFoldDB" id="D7CU86"/>
<accession>D7CU86</accession>
<gene>
    <name evidence="2" type="ordered locus">Trad_0850</name>
</gene>
<dbReference type="HOGENOM" id="CLU_1093907_0_0_0"/>
<dbReference type="EMBL" id="CP002049">
    <property type="protein sequence ID" value="ADI13984.1"/>
    <property type="molecule type" value="Genomic_DNA"/>
</dbReference>
<keyword evidence="2" id="KW-0418">Kinase</keyword>
<dbReference type="RefSeq" id="WP_013177356.1">
    <property type="nucleotide sequence ID" value="NC_014221.1"/>
</dbReference>
<reference evidence="3" key="1">
    <citation type="submission" date="2010-05" db="EMBL/GenBank/DDBJ databases">
        <title>The complete genome of Truepera radiovictris DSM 17093.</title>
        <authorList>
            <consortium name="US DOE Joint Genome Institute (JGI-PGF)"/>
            <person name="Lucas S."/>
            <person name="Copeland A."/>
            <person name="Lapidus A."/>
            <person name="Glavina del Rio T."/>
            <person name="Dalin E."/>
            <person name="Tice H."/>
            <person name="Bruce D."/>
            <person name="Goodwin L."/>
            <person name="Pitluck S."/>
            <person name="Kyrpides N."/>
            <person name="Mavromatis K."/>
            <person name="Ovchinnikova G."/>
            <person name="Munk A.C."/>
            <person name="Detter J.C."/>
            <person name="Han C."/>
            <person name="Tapia R."/>
            <person name="Land M."/>
            <person name="Hauser L."/>
            <person name="Markowitz V."/>
            <person name="Cheng J.-F."/>
            <person name="Hugenholtz P."/>
            <person name="Woyke T."/>
            <person name="Wu D."/>
            <person name="Tindall B."/>
            <person name="Pomrenke H.G."/>
            <person name="Brambilla E."/>
            <person name="Klenk H.-P."/>
            <person name="Eisen J.A."/>
        </authorList>
    </citation>
    <scope>NUCLEOTIDE SEQUENCE [LARGE SCALE GENOMIC DNA]</scope>
    <source>
        <strain evidence="3">DSM 17093 / CIP 108686 / LMG 22925 / RQ-24</strain>
    </source>
</reference>
<keyword evidence="2" id="KW-0808">Transferase</keyword>
<feature type="region of interest" description="Disordered" evidence="1">
    <location>
        <begin position="1"/>
        <end position="22"/>
    </location>
</feature>
<evidence type="ECO:0000313" key="2">
    <source>
        <dbReference type="EMBL" id="ADI13984.1"/>
    </source>
</evidence>
<reference evidence="2 3" key="2">
    <citation type="journal article" date="2011" name="Stand. Genomic Sci.">
        <title>Complete genome sequence of Truepera radiovictrix type strain (RQ-24).</title>
        <authorList>
            <person name="Ivanova N."/>
            <person name="Rohde C."/>
            <person name="Munk C."/>
            <person name="Nolan M."/>
            <person name="Lucas S."/>
            <person name="Del Rio T.G."/>
            <person name="Tice H."/>
            <person name="Deshpande S."/>
            <person name="Cheng J.F."/>
            <person name="Tapia R."/>
            <person name="Han C."/>
            <person name="Goodwin L."/>
            <person name="Pitluck S."/>
            <person name="Liolios K."/>
            <person name="Mavromatis K."/>
            <person name="Mikhailova N."/>
            <person name="Pati A."/>
            <person name="Chen A."/>
            <person name="Palaniappan K."/>
            <person name="Land M."/>
            <person name="Hauser L."/>
            <person name="Chang Y.J."/>
            <person name="Jeffries C.D."/>
            <person name="Brambilla E."/>
            <person name="Rohde M."/>
            <person name="Goker M."/>
            <person name="Tindall B.J."/>
            <person name="Woyke T."/>
            <person name="Bristow J."/>
            <person name="Eisen J.A."/>
            <person name="Markowitz V."/>
            <person name="Hugenholtz P."/>
            <person name="Kyrpides N.C."/>
            <person name="Klenk H.P."/>
            <person name="Lapidus A."/>
        </authorList>
    </citation>
    <scope>NUCLEOTIDE SEQUENCE [LARGE SCALE GENOMIC DNA]</scope>
    <source>
        <strain evidence="3">DSM 17093 / CIP 108686 / LMG 22925 / RQ-24</strain>
    </source>
</reference>
<dbReference type="InterPro" id="IPR027417">
    <property type="entry name" value="P-loop_NTPase"/>
</dbReference>
<dbReference type="eggNOG" id="COG2074">
    <property type="taxonomic scope" value="Bacteria"/>
</dbReference>
<keyword evidence="3" id="KW-1185">Reference proteome</keyword>
<dbReference type="Gene3D" id="3.40.50.300">
    <property type="entry name" value="P-loop containing nucleotide triphosphate hydrolases"/>
    <property type="match status" value="1"/>
</dbReference>
<dbReference type="OrthoDB" id="23928at2"/>
<dbReference type="PANTHER" id="PTHR33477:SF3">
    <property type="entry name" value="P-LOOP NTPASE DOMAIN-CONTAINING PROTEIN LPA1 HOMOLOG 1"/>
    <property type="match status" value="1"/>
</dbReference>
<dbReference type="GO" id="GO:0016301">
    <property type="term" value="F:kinase activity"/>
    <property type="evidence" value="ECO:0007669"/>
    <property type="project" value="UniProtKB-KW"/>
</dbReference>
<feature type="region of interest" description="Disordered" evidence="1">
    <location>
        <begin position="231"/>
        <end position="254"/>
    </location>
</feature>
<protein>
    <submittedName>
        <fullName evidence="2">2-phosphoglycerate kinase</fullName>
    </submittedName>
</protein>
<dbReference type="Pfam" id="PF13671">
    <property type="entry name" value="AAA_33"/>
    <property type="match status" value="1"/>
</dbReference>
<dbReference type="KEGG" id="tra:Trad_0850"/>
<sequence length="254" mass="27027">MATHRSPPYQHHLAPLRPSTLGADPSLEAPPLHLLIGGVSGSGKSQLAAALAQRLGIYRVISSDTVRQIMRALTSPQQMAALYASSFEACAVLASPGNAAPERVMAGFRVQATQVALGLQAVVERAACERAALIVEGVHLVPGLLPQPRRNVLSVPLLLVVRSADEHRRRFLARAQETFGQRAAARYLGCFEEIRALQAGLEAAARELRVPVLESDAPELLPRALGLIERAATSGGDTPTPPTPNDPPYRATTP</sequence>
<dbReference type="Proteomes" id="UP000000379">
    <property type="component" value="Chromosome"/>
</dbReference>
<proteinExistence type="predicted"/>